<name>A0A915J0T6_ROMCU</name>
<keyword evidence="2" id="KW-1185">Reference proteome</keyword>
<dbReference type="Proteomes" id="UP000887565">
    <property type="component" value="Unplaced"/>
</dbReference>
<evidence type="ECO:0000313" key="3">
    <source>
        <dbReference type="WBParaSite" id="nRc.2.0.1.t19714-RA"/>
    </source>
</evidence>
<evidence type="ECO:0000256" key="1">
    <source>
        <dbReference type="SAM" id="MobiDB-lite"/>
    </source>
</evidence>
<reference evidence="3" key="1">
    <citation type="submission" date="2022-11" db="UniProtKB">
        <authorList>
            <consortium name="WormBaseParasite"/>
        </authorList>
    </citation>
    <scope>IDENTIFICATION</scope>
</reference>
<dbReference type="AlphaFoldDB" id="A0A915J0T6"/>
<proteinExistence type="predicted"/>
<organism evidence="2 3">
    <name type="scientific">Romanomermis culicivorax</name>
    <name type="common">Nematode worm</name>
    <dbReference type="NCBI Taxonomy" id="13658"/>
    <lineage>
        <taxon>Eukaryota</taxon>
        <taxon>Metazoa</taxon>
        <taxon>Ecdysozoa</taxon>
        <taxon>Nematoda</taxon>
        <taxon>Enoplea</taxon>
        <taxon>Dorylaimia</taxon>
        <taxon>Mermithida</taxon>
        <taxon>Mermithoidea</taxon>
        <taxon>Mermithidae</taxon>
        <taxon>Romanomermis</taxon>
    </lineage>
</organism>
<feature type="region of interest" description="Disordered" evidence="1">
    <location>
        <begin position="1"/>
        <end position="68"/>
    </location>
</feature>
<dbReference type="WBParaSite" id="nRc.2.0.1.t19714-RA">
    <property type="protein sequence ID" value="nRc.2.0.1.t19714-RA"/>
    <property type="gene ID" value="nRc.2.0.1.g19714"/>
</dbReference>
<protein>
    <submittedName>
        <fullName evidence="3">Uncharacterized protein</fullName>
    </submittedName>
</protein>
<feature type="compositionally biased region" description="Low complexity" evidence="1">
    <location>
        <begin position="23"/>
        <end position="32"/>
    </location>
</feature>
<sequence length="81" mass="9057">MVQMRDDSPIFKNTNPKKPKKPTPNTNQETNPRSISPAPPAGRQWFPSQSSAASAQFTRPPTPKSPAEFQVEVIFTEDMED</sequence>
<evidence type="ECO:0000313" key="2">
    <source>
        <dbReference type="Proteomes" id="UP000887565"/>
    </source>
</evidence>
<accession>A0A915J0T6</accession>